<keyword evidence="3" id="KW-1185">Reference proteome</keyword>
<name>A0ABP0TT52_9BRYO</name>
<evidence type="ECO:0000256" key="1">
    <source>
        <dbReference type="SAM" id="Phobius"/>
    </source>
</evidence>
<sequence length="352" mass="41052">MMNKELIYMSRVYVAISVLMMFYLYFLPMLEFLALIATVTHLYATFKEQTTVVFRFLFLTYKAALWITLEDFFGRENCRGYYESDVAGILNLRFCNCFRSGLYFTKLPEFYACTDDHRANSFGPSFESVLRFDNIAPRASREPGELMIYLEKLRIYAGDEVRIVFDQNSDYSERCQQVFRHVNKLMKMSEIYREWFAPKLRELLAEVKIWEKGVMLPGAWILCTTDQVIMFRDLDAGGSLCEVKTKAGGKTLYKKRFQLRLSELDRMLEGLLLIIKYEDFGLVSSSWNIWEMNILHSSSFDELFKYLQSGRKVFVIQLPGNQSTLVLGKVVHNAPSSTRPSNCLLQQTDRCC</sequence>
<evidence type="ECO:0000313" key="2">
    <source>
        <dbReference type="EMBL" id="CAK9204366.1"/>
    </source>
</evidence>
<gene>
    <name evidence="2" type="ORF">CSSPTR1EN2_LOCUS7350</name>
</gene>
<reference evidence="2" key="1">
    <citation type="submission" date="2024-02" db="EMBL/GenBank/DDBJ databases">
        <authorList>
            <consortium name="ELIXIR-Norway"/>
            <consortium name="Elixir Norway"/>
        </authorList>
    </citation>
    <scope>NUCLEOTIDE SEQUENCE</scope>
</reference>
<dbReference type="Proteomes" id="UP001497512">
    <property type="component" value="Chromosome 14"/>
</dbReference>
<keyword evidence="1" id="KW-0812">Transmembrane</keyword>
<proteinExistence type="predicted"/>
<accession>A0ABP0TT52</accession>
<feature type="transmembrane region" description="Helical" evidence="1">
    <location>
        <begin position="12"/>
        <end position="40"/>
    </location>
</feature>
<evidence type="ECO:0000313" key="3">
    <source>
        <dbReference type="Proteomes" id="UP001497512"/>
    </source>
</evidence>
<keyword evidence="1" id="KW-1133">Transmembrane helix</keyword>
<protein>
    <submittedName>
        <fullName evidence="2">Uncharacterized protein</fullName>
    </submittedName>
</protein>
<organism evidence="2 3">
    <name type="scientific">Sphagnum troendelagicum</name>
    <dbReference type="NCBI Taxonomy" id="128251"/>
    <lineage>
        <taxon>Eukaryota</taxon>
        <taxon>Viridiplantae</taxon>
        <taxon>Streptophyta</taxon>
        <taxon>Embryophyta</taxon>
        <taxon>Bryophyta</taxon>
        <taxon>Sphagnophytina</taxon>
        <taxon>Sphagnopsida</taxon>
        <taxon>Sphagnales</taxon>
        <taxon>Sphagnaceae</taxon>
        <taxon>Sphagnum</taxon>
    </lineage>
</organism>
<keyword evidence="1" id="KW-0472">Membrane</keyword>
<dbReference type="EMBL" id="OZ019906">
    <property type="protein sequence ID" value="CAK9204366.1"/>
    <property type="molecule type" value="Genomic_DNA"/>
</dbReference>